<accession>A0A9Q0RMJ6</accession>
<evidence type="ECO:0000313" key="3">
    <source>
        <dbReference type="Proteomes" id="UP001142055"/>
    </source>
</evidence>
<gene>
    <name evidence="2" type="ORF">RDWZM_005362</name>
</gene>
<evidence type="ECO:0000313" key="2">
    <source>
        <dbReference type="EMBL" id="KAJ6219550.1"/>
    </source>
</evidence>
<feature type="compositionally biased region" description="Polar residues" evidence="1">
    <location>
        <begin position="1"/>
        <end position="15"/>
    </location>
</feature>
<feature type="region of interest" description="Disordered" evidence="1">
    <location>
        <begin position="1"/>
        <end position="27"/>
    </location>
</feature>
<proteinExistence type="predicted"/>
<dbReference type="AlphaFoldDB" id="A0A9Q0RMJ6"/>
<dbReference type="EMBL" id="JAPWDV010000002">
    <property type="protein sequence ID" value="KAJ6219550.1"/>
    <property type="molecule type" value="Genomic_DNA"/>
</dbReference>
<organism evidence="2 3">
    <name type="scientific">Blomia tropicalis</name>
    <name type="common">Mite</name>
    <dbReference type="NCBI Taxonomy" id="40697"/>
    <lineage>
        <taxon>Eukaryota</taxon>
        <taxon>Metazoa</taxon>
        <taxon>Ecdysozoa</taxon>
        <taxon>Arthropoda</taxon>
        <taxon>Chelicerata</taxon>
        <taxon>Arachnida</taxon>
        <taxon>Acari</taxon>
        <taxon>Acariformes</taxon>
        <taxon>Sarcoptiformes</taxon>
        <taxon>Astigmata</taxon>
        <taxon>Glycyphagoidea</taxon>
        <taxon>Echimyopodidae</taxon>
        <taxon>Blomia</taxon>
    </lineage>
</organism>
<evidence type="ECO:0000256" key="1">
    <source>
        <dbReference type="SAM" id="MobiDB-lite"/>
    </source>
</evidence>
<dbReference type="Proteomes" id="UP001142055">
    <property type="component" value="Chromosome 2"/>
</dbReference>
<reference evidence="2" key="1">
    <citation type="submission" date="2022-12" db="EMBL/GenBank/DDBJ databases">
        <title>Genome assemblies of Blomia tropicalis.</title>
        <authorList>
            <person name="Cui Y."/>
        </authorList>
    </citation>
    <scope>NUCLEOTIDE SEQUENCE</scope>
    <source>
        <tissue evidence="2">Adult mites</tissue>
    </source>
</reference>
<keyword evidence="3" id="KW-1185">Reference proteome</keyword>
<name>A0A9Q0RMJ6_BLOTA</name>
<sequence length="65" mass="7268">WRPTTPTKLNRGTRPTNDRPTESAGVNEAKCVTVSGGVRIHTKRVRAQHCAKPASMNIFWVIQCH</sequence>
<protein>
    <submittedName>
        <fullName evidence="2">Uncharacterized protein</fullName>
    </submittedName>
</protein>
<feature type="non-terminal residue" evidence="2">
    <location>
        <position position="1"/>
    </location>
</feature>
<comment type="caution">
    <text evidence="2">The sequence shown here is derived from an EMBL/GenBank/DDBJ whole genome shotgun (WGS) entry which is preliminary data.</text>
</comment>